<organism evidence="2 3">
    <name type="scientific">Aspergillus wentii DTO 134E9</name>
    <dbReference type="NCBI Taxonomy" id="1073089"/>
    <lineage>
        <taxon>Eukaryota</taxon>
        <taxon>Fungi</taxon>
        <taxon>Dikarya</taxon>
        <taxon>Ascomycota</taxon>
        <taxon>Pezizomycotina</taxon>
        <taxon>Eurotiomycetes</taxon>
        <taxon>Eurotiomycetidae</taxon>
        <taxon>Eurotiales</taxon>
        <taxon>Aspergillaceae</taxon>
        <taxon>Aspergillus</taxon>
        <taxon>Aspergillus subgen. Cremei</taxon>
    </lineage>
</organism>
<keyword evidence="3" id="KW-1185">Reference proteome</keyword>
<dbReference type="AlphaFoldDB" id="A0A1L9RD18"/>
<protein>
    <submittedName>
        <fullName evidence="2">Uncharacterized protein</fullName>
    </submittedName>
</protein>
<reference evidence="3" key="1">
    <citation type="journal article" date="2017" name="Genome Biol.">
        <title>Comparative genomics reveals high biological diversity and specific adaptations in the industrially and medically important fungal genus Aspergillus.</title>
        <authorList>
            <person name="de Vries R.P."/>
            <person name="Riley R."/>
            <person name="Wiebenga A."/>
            <person name="Aguilar-Osorio G."/>
            <person name="Amillis S."/>
            <person name="Uchima C.A."/>
            <person name="Anderluh G."/>
            <person name="Asadollahi M."/>
            <person name="Askin M."/>
            <person name="Barry K."/>
            <person name="Battaglia E."/>
            <person name="Bayram O."/>
            <person name="Benocci T."/>
            <person name="Braus-Stromeyer S.A."/>
            <person name="Caldana C."/>
            <person name="Canovas D."/>
            <person name="Cerqueira G.C."/>
            <person name="Chen F."/>
            <person name="Chen W."/>
            <person name="Choi C."/>
            <person name="Clum A."/>
            <person name="Dos Santos R.A."/>
            <person name="Damasio A.R."/>
            <person name="Diallinas G."/>
            <person name="Emri T."/>
            <person name="Fekete E."/>
            <person name="Flipphi M."/>
            <person name="Freyberg S."/>
            <person name="Gallo A."/>
            <person name="Gournas C."/>
            <person name="Habgood R."/>
            <person name="Hainaut M."/>
            <person name="Harispe M.L."/>
            <person name="Henrissat B."/>
            <person name="Hilden K.S."/>
            <person name="Hope R."/>
            <person name="Hossain A."/>
            <person name="Karabika E."/>
            <person name="Karaffa L."/>
            <person name="Karanyi Z."/>
            <person name="Krasevec N."/>
            <person name="Kuo A."/>
            <person name="Kusch H."/>
            <person name="LaButti K."/>
            <person name="Lagendijk E.L."/>
            <person name="Lapidus A."/>
            <person name="Levasseur A."/>
            <person name="Lindquist E."/>
            <person name="Lipzen A."/>
            <person name="Logrieco A.F."/>
            <person name="MacCabe A."/>
            <person name="Maekelae M.R."/>
            <person name="Malavazi I."/>
            <person name="Melin P."/>
            <person name="Meyer V."/>
            <person name="Mielnichuk N."/>
            <person name="Miskei M."/>
            <person name="Molnar A.P."/>
            <person name="Mule G."/>
            <person name="Ngan C.Y."/>
            <person name="Orejas M."/>
            <person name="Orosz E."/>
            <person name="Ouedraogo J.P."/>
            <person name="Overkamp K.M."/>
            <person name="Park H.-S."/>
            <person name="Perrone G."/>
            <person name="Piumi F."/>
            <person name="Punt P.J."/>
            <person name="Ram A.F."/>
            <person name="Ramon A."/>
            <person name="Rauscher S."/>
            <person name="Record E."/>
            <person name="Riano-Pachon D.M."/>
            <person name="Robert V."/>
            <person name="Roehrig J."/>
            <person name="Ruller R."/>
            <person name="Salamov A."/>
            <person name="Salih N.S."/>
            <person name="Samson R.A."/>
            <person name="Sandor E."/>
            <person name="Sanguinetti M."/>
            <person name="Schuetze T."/>
            <person name="Sepcic K."/>
            <person name="Shelest E."/>
            <person name="Sherlock G."/>
            <person name="Sophianopoulou V."/>
            <person name="Squina F.M."/>
            <person name="Sun H."/>
            <person name="Susca A."/>
            <person name="Todd R.B."/>
            <person name="Tsang A."/>
            <person name="Unkles S.E."/>
            <person name="van de Wiele N."/>
            <person name="van Rossen-Uffink D."/>
            <person name="Oliveira J.V."/>
            <person name="Vesth T.C."/>
            <person name="Visser J."/>
            <person name="Yu J.-H."/>
            <person name="Zhou M."/>
            <person name="Andersen M.R."/>
            <person name="Archer D.B."/>
            <person name="Baker S.E."/>
            <person name="Benoit I."/>
            <person name="Brakhage A.A."/>
            <person name="Braus G.H."/>
            <person name="Fischer R."/>
            <person name="Frisvad J.C."/>
            <person name="Goldman G.H."/>
            <person name="Houbraken J."/>
            <person name="Oakley B."/>
            <person name="Pocsi I."/>
            <person name="Scazzocchio C."/>
            <person name="Seiboth B."/>
            <person name="vanKuyk P.A."/>
            <person name="Wortman J."/>
            <person name="Dyer P.S."/>
            <person name="Grigoriev I.V."/>
        </authorList>
    </citation>
    <scope>NUCLEOTIDE SEQUENCE [LARGE SCALE GENOMIC DNA]</scope>
    <source>
        <strain evidence="3">DTO 134E9</strain>
    </source>
</reference>
<keyword evidence="1" id="KW-1133">Transmembrane helix</keyword>
<proteinExistence type="predicted"/>
<dbReference type="EMBL" id="KV878214">
    <property type="protein sequence ID" value="OJJ32802.1"/>
    <property type="molecule type" value="Genomic_DNA"/>
</dbReference>
<dbReference type="VEuPathDB" id="FungiDB:ASPWEDRAFT_593616"/>
<evidence type="ECO:0000313" key="2">
    <source>
        <dbReference type="EMBL" id="OJJ32802.1"/>
    </source>
</evidence>
<dbReference type="GeneID" id="63754295"/>
<evidence type="ECO:0000313" key="3">
    <source>
        <dbReference type="Proteomes" id="UP000184383"/>
    </source>
</evidence>
<keyword evidence="1" id="KW-0812">Transmembrane</keyword>
<feature type="transmembrane region" description="Helical" evidence="1">
    <location>
        <begin position="17"/>
        <end position="37"/>
    </location>
</feature>
<keyword evidence="1" id="KW-0472">Membrane</keyword>
<accession>A0A1L9RD18</accession>
<dbReference type="RefSeq" id="XP_040686479.1">
    <property type="nucleotide sequence ID" value="XM_040838447.1"/>
</dbReference>
<gene>
    <name evidence="2" type="ORF">ASPWEDRAFT_593616</name>
</gene>
<name>A0A1L9RD18_ASPWE</name>
<evidence type="ECO:0000256" key="1">
    <source>
        <dbReference type="SAM" id="Phobius"/>
    </source>
</evidence>
<dbReference type="Proteomes" id="UP000184383">
    <property type="component" value="Unassembled WGS sequence"/>
</dbReference>
<sequence length="103" mass="11954">MDDFRCRYGFYTPHGIWKLQVFASLSPLHILILSMVFSKSLPKHANCWNPVFMADTWIRFACFTYGSQNVDRLCFAPGKCSTIKTTGFIYITRTDCINLFYFG</sequence>